<accession>A0ABU9X7X6</accession>
<proteinExistence type="predicted"/>
<keyword evidence="2" id="KW-0812">Transmembrane</keyword>
<dbReference type="EMBL" id="JBDGHN010000002">
    <property type="protein sequence ID" value="MEN2751477.1"/>
    <property type="molecule type" value="Genomic_DNA"/>
</dbReference>
<evidence type="ECO:0000313" key="3">
    <source>
        <dbReference type="EMBL" id="MEN2751477.1"/>
    </source>
</evidence>
<feature type="region of interest" description="Disordered" evidence="1">
    <location>
        <begin position="419"/>
        <end position="438"/>
    </location>
</feature>
<feature type="transmembrane region" description="Helical" evidence="2">
    <location>
        <begin position="7"/>
        <end position="27"/>
    </location>
</feature>
<name>A0ABU9X7X6_9GAMM</name>
<keyword evidence="4" id="KW-1185">Reference proteome</keyword>
<sequence>MNKLISYARYFLVLLVIIYVILAWMYFKDHAVQLTLFGLLLWFVIVPLLLLALVLALRWRQKKVASSTADVSDISSEKKSPKPPDSYNLFIYSSICLPEGDNWSDVVDNDEDLTLLNEKLTDFDGLPILTKPIATLTDVAPLPYEYMEATNLADSDVNGLTERLCSLIYEQLSLSDKALSSIAQHLYEHSNQDVSEPNSAIDIHPDWQQHYLVSADKTNNAEPTVTPTDSSLSKFSIYLCVPEGADTDLLIAATKEQLATYGFLESLMIVTPIITSDTDPKSDVTYDPIQFINEQLIPLSQSTASELCLLIIADTQINEEWLELQLYSNDSSNTLPSEAAVLLIFGNQAAQDILDSDTYANVSLTQIFAPDSQDISAQSTDINDPSKSDKHFNKRSYRHQLMMINDLLLDSSFLQSLTSERSSTQNKPNDIEPKTNVSPSNITLTSITDINPQKQPDDISVYMSFIDALTEQDILVNEYHLGHYMPLNHWLKPFISLSLFVSLIKEDQQESDYLLLKTRHKKCSTLWSADFS</sequence>
<keyword evidence="2" id="KW-0472">Membrane</keyword>
<comment type="caution">
    <text evidence="3">The sequence shown here is derived from an EMBL/GenBank/DDBJ whole genome shotgun (WGS) entry which is preliminary data.</text>
</comment>
<organism evidence="3 4">
    <name type="scientific">Psychrobacter saeujeotis</name>
    <dbReference type="NCBI Taxonomy" id="3143436"/>
    <lineage>
        <taxon>Bacteria</taxon>
        <taxon>Pseudomonadati</taxon>
        <taxon>Pseudomonadota</taxon>
        <taxon>Gammaproteobacteria</taxon>
        <taxon>Moraxellales</taxon>
        <taxon>Moraxellaceae</taxon>
        <taxon>Psychrobacter</taxon>
    </lineage>
</organism>
<dbReference type="RefSeq" id="WP_299219321.1">
    <property type="nucleotide sequence ID" value="NZ_JBDGHN010000002.1"/>
</dbReference>
<evidence type="ECO:0000256" key="2">
    <source>
        <dbReference type="SAM" id="Phobius"/>
    </source>
</evidence>
<evidence type="ECO:0000256" key="1">
    <source>
        <dbReference type="SAM" id="MobiDB-lite"/>
    </source>
</evidence>
<reference evidence="3 4" key="1">
    <citation type="submission" date="2024-05" db="EMBL/GenBank/DDBJ databases">
        <authorList>
            <person name="Kim H.-Y."/>
            <person name="Kim E."/>
            <person name="Cai Y."/>
            <person name="Yang S.-M."/>
            <person name="Lee W."/>
        </authorList>
    </citation>
    <scope>NUCLEOTIDE SEQUENCE [LARGE SCALE GENOMIC DNA]</scope>
    <source>
        <strain evidence="3 4">FBL11</strain>
    </source>
</reference>
<protein>
    <submittedName>
        <fullName evidence="3">Uncharacterized protein</fullName>
    </submittedName>
</protein>
<evidence type="ECO:0000313" key="4">
    <source>
        <dbReference type="Proteomes" id="UP001461960"/>
    </source>
</evidence>
<keyword evidence="2" id="KW-1133">Transmembrane helix</keyword>
<dbReference type="Proteomes" id="UP001461960">
    <property type="component" value="Unassembled WGS sequence"/>
</dbReference>
<feature type="transmembrane region" description="Helical" evidence="2">
    <location>
        <begin position="39"/>
        <end position="57"/>
    </location>
</feature>
<gene>
    <name evidence="3" type="ORF">AAIR29_07500</name>
</gene>